<dbReference type="AlphaFoldDB" id="A0A7W8E6P9"/>
<protein>
    <submittedName>
        <fullName evidence="6">Signal transduction histidine kinase/ligand-binding sensor domain-containing protein</fullName>
    </submittedName>
</protein>
<dbReference type="Gene3D" id="2.130.10.10">
    <property type="entry name" value="YVTN repeat-like/Quinoprotein amine dehydrogenase"/>
    <property type="match status" value="3"/>
</dbReference>
<dbReference type="Pfam" id="PF07730">
    <property type="entry name" value="HisKA_3"/>
    <property type="match status" value="1"/>
</dbReference>
<keyword evidence="4" id="KW-0812">Transmembrane</keyword>
<dbReference type="Proteomes" id="UP000540989">
    <property type="component" value="Unassembled WGS sequence"/>
</dbReference>
<dbReference type="CDD" id="cd16917">
    <property type="entry name" value="HATPase_UhpB-NarQ-NarX-like"/>
    <property type="match status" value="1"/>
</dbReference>
<dbReference type="EMBL" id="JACHIP010000022">
    <property type="protein sequence ID" value="MBB5060901.1"/>
    <property type="molecule type" value="Genomic_DNA"/>
</dbReference>
<dbReference type="SUPFAM" id="SSF63829">
    <property type="entry name" value="Calcium-dependent phosphotriesterase"/>
    <property type="match status" value="3"/>
</dbReference>
<dbReference type="GO" id="GO:0000155">
    <property type="term" value="F:phosphorelay sensor kinase activity"/>
    <property type="evidence" value="ECO:0007669"/>
    <property type="project" value="InterPro"/>
</dbReference>
<dbReference type="SMART" id="SM00387">
    <property type="entry name" value="HATPase_c"/>
    <property type="match status" value="1"/>
</dbReference>
<dbReference type="Gene3D" id="1.20.5.1930">
    <property type="match status" value="1"/>
</dbReference>
<reference evidence="6 7" key="1">
    <citation type="submission" date="2020-08" db="EMBL/GenBank/DDBJ databases">
        <title>Genomic Encyclopedia of Type Strains, Phase IV (KMG-V): Genome sequencing to study the core and pangenomes of soil and plant-associated prokaryotes.</title>
        <authorList>
            <person name="Whitman W."/>
        </authorList>
    </citation>
    <scope>NUCLEOTIDE SEQUENCE [LARGE SCALE GENOMIC DNA]</scope>
    <source>
        <strain evidence="6 7">M8UP14</strain>
    </source>
</reference>
<dbReference type="Gene3D" id="2.60.40.10">
    <property type="entry name" value="Immunoglobulins"/>
    <property type="match status" value="1"/>
</dbReference>
<evidence type="ECO:0000313" key="7">
    <source>
        <dbReference type="Proteomes" id="UP000540989"/>
    </source>
</evidence>
<dbReference type="InterPro" id="IPR050482">
    <property type="entry name" value="Sensor_HK_TwoCompSys"/>
</dbReference>
<evidence type="ECO:0000256" key="1">
    <source>
        <dbReference type="ARBA" id="ARBA00022679"/>
    </source>
</evidence>
<organism evidence="6 7">
    <name type="scientific">Granulicella aggregans</name>
    <dbReference type="NCBI Taxonomy" id="474949"/>
    <lineage>
        <taxon>Bacteria</taxon>
        <taxon>Pseudomonadati</taxon>
        <taxon>Acidobacteriota</taxon>
        <taxon>Terriglobia</taxon>
        <taxon>Terriglobales</taxon>
        <taxon>Acidobacteriaceae</taxon>
        <taxon>Granulicella</taxon>
    </lineage>
</organism>
<keyword evidence="4" id="KW-0472">Membrane</keyword>
<keyword evidence="1" id="KW-0808">Transferase</keyword>
<dbReference type="PANTHER" id="PTHR24421:SF62">
    <property type="entry name" value="SENSORY TRANSDUCTION HISTIDINE KINASE"/>
    <property type="match status" value="1"/>
</dbReference>
<dbReference type="InterPro" id="IPR011712">
    <property type="entry name" value="Sig_transdc_His_kin_sub3_dim/P"/>
</dbReference>
<evidence type="ECO:0000256" key="2">
    <source>
        <dbReference type="ARBA" id="ARBA00022777"/>
    </source>
</evidence>
<dbReference type="GO" id="GO:0046983">
    <property type="term" value="F:protein dimerization activity"/>
    <property type="evidence" value="ECO:0007669"/>
    <property type="project" value="InterPro"/>
</dbReference>
<keyword evidence="3" id="KW-0902">Two-component regulatory system</keyword>
<keyword evidence="7" id="KW-1185">Reference proteome</keyword>
<name>A0A7W8E6P9_9BACT</name>
<sequence>MKSSITSRDRHSSRENSWRWLHVLLIVFFTAGNAHALDESKTMTQYVHDRWAADRGFLGGHVYAIGESNDGYLWLGTERGLLRYDGASLVLIQRPIANSGSLGPVRDLVSDAEGSLWIRADGPRLLRYRDGRFEDMASRLSLKALTLSAMAAEHGGGVLFSATVGGIFLYRDGKVESLLRAEKVPGAVISLASTLDGAIWIATEEGGLYRTNGGIVSDVSKVVAGRKITELLPSNNGWLWAVTESGILQLESDGALKNDFSVQTAGLRALALTVDQQGNTWIGTNRGLLRVSPSRAVSSEFVDRQQENAVTAVYLDHEGVLWYGGSRGMERLRDGIFTTYTSAEGLPPTGTGPVYVDGDGRTWFAPLTGGLYWMKQGHVVRVTAGGLGEDVVNSITGCNGEIWVGRQSGGLTALKMNGTAYATRSLTSRDGLAEGSIFSVHCNRDGTIWAGTVNQGVSKVKGSQIRNFSTADGLSSNQVNSIVEGQDGTMWFATTRGLDSLVEGHWMSWTARDGLPSSEVDTLFEDSRKTLWIATSEGLAYISSESLHRPPVVPEALREQILGITEDSHGSLWFATPDHVVQVNRDGLASGSIGRSDSQLYDATDGLLGISEVRRDRAIAPDSSGHIWLALSSGLAVADPESFLSRFTPVGVRISEMSVNGIQEDMHALRSLTPGPRSITLKYDAADISAPQGLEFRYKLDGYDQGWSDIVTSRQVIYRNLGPGSYRFHVTASSGQGLWNGTEDSYLFTVEAAFWQTWWFRIACFAAIVLGSLLLYRLHMNRLTRQLNLSFQERLAERTRIARELHDTLLQSFQGLMLRFYAVDRMLPARPLDAKAALGGALDRADEALVESRNAIRSLRSSTQETRDLAQALNQIMADLNEECRHEDASTVAWSLIVEGEPREISSLISEEICRIGREALRNSLLHAQPHRIETEISYSDSHLRLRFRDDGIGIDAHILKSGGRPGHWGIPGMQERARQMQAQLKVWSKKAAGTEIEVTLPARLVYEQSPVRDRFHFIRNGSSKL</sequence>
<feature type="transmembrane region" description="Helical" evidence="4">
    <location>
        <begin position="758"/>
        <end position="776"/>
    </location>
</feature>
<comment type="caution">
    <text evidence="6">The sequence shown here is derived from an EMBL/GenBank/DDBJ whole genome shotgun (WGS) entry which is preliminary data.</text>
</comment>
<proteinExistence type="predicted"/>
<dbReference type="InterPro" id="IPR013783">
    <property type="entry name" value="Ig-like_fold"/>
</dbReference>
<keyword evidence="4" id="KW-1133">Transmembrane helix</keyword>
<accession>A0A7W8E6P9</accession>
<dbReference type="SUPFAM" id="SSF55874">
    <property type="entry name" value="ATPase domain of HSP90 chaperone/DNA topoisomerase II/histidine kinase"/>
    <property type="match status" value="1"/>
</dbReference>
<dbReference type="RefSeq" id="WP_184223482.1">
    <property type="nucleotide sequence ID" value="NZ_JACHIP010000022.1"/>
</dbReference>
<evidence type="ECO:0000256" key="3">
    <source>
        <dbReference type="ARBA" id="ARBA00023012"/>
    </source>
</evidence>
<dbReference type="PANTHER" id="PTHR24421">
    <property type="entry name" value="NITRATE/NITRITE SENSOR PROTEIN NARX-RELATED"/>
    <property type="match status" value="1"/>
</dbReference>
<dbReference type="InterPro" id="IPR011123">
    <property type="entry name" value="Y_Y_Y"/>
</dbReference>
<dbReference type="Pfam" id="PF07494">
    <property type="entry name" value="Reg_prop"/>
    <property type="match status" value="3"/>
</dbReference>
<gene>
    <name evidence="6" type="ORF">HDF16_005637</name>
</gene>
<evidence type="ECO:0000259" key="5">
    <source>
        <dbReference type="SMART" id="SM00387"/>
    </source>
</evidence>
<dbReference type="Gene3D" id="3.30.565.10">
    <property type="entry name" value="Histidine kinase-like ATPase, C-terminal domain"/>
    <property type="match status" value="1"/>
</dbReference>
<keyword evidence="2 6" id="KW-0418">Kinase</keyword>
<dbReference type="InterPro" id="IPR015943">
    <property type="entry name" value="WD40/YVTN_repeat-like_dom_sf"/>
</dbReference>
<dbReference type="InterPro" id="IPR003594">
    <property type="entry name" value="HATPase_dom"/>
</dbReference>
<dbReference type="Pfam" id="PF07495">
    <property type="entry name" value="Y_Y_Y"/>
    <property type="match status" value="1"/>
</dbReference>
<dbReference type="Pfam" id="PF02518">
    <property type="entry name" value="HATPase_c"/>
    <property type="match status" value="1"/>
</dbReference>
<dbReference type="InterPro" id="IPR036890">
    <property type="entry name" value="HATPase_C_sf"/>
</dbReference>
<evidence type="ECO:0000256" key="4">
    <source>
        <dbReference type="SAM" id="Phobius"/>
    </source>
</evidence>
<dbReference type="GO" id="GO:0016020">
    <property type="term" value="C:membrane"/>
    <property type="evidence" value="ECO:0007669"/>
    <property type="project" value="InterPro"/>
</dbReference>
<feature type="domain" description="Histidine kinase/HSP90-like ATPase" evidence="5">
    <location>
        <begin position="908"/>
        <end position="1005"/>
    </location>
</feature>
<dbReference type="InterPro" id="IPR011110">
    <property type="entry name" value="Reg_prop"/>
</dbReference>
<evidence type="ECO:0000313" key="6">
    <source>
        <dbReference type="EMBL" id="MBB5060901.1"/>
    </source>
</evidence>